<dbReference type="EC" id="2.7.13.3" evidence="2"/>
<dbReference type="InterPro" id="IPR050351">
    <property type="entry name" value="BphY/WalK/GraS-like"/>
</dbReference>
<evidence type="ECO:0000259" key="5">
    <source>
        <dbReference type="PROSITE" id="PS50109"/>
    </source>
</evidence>
<dbReference type="SMART" id="SM00388">
    <property type="entry name" value="HisKA"/>
    <property type="match status" value="1"/>
</dbReference>
<evidence type="ECO:0000256" key="2">
    <source>
        <dbReference type="ARBA" id="ARBA00012438"/>
    </source>
</evidence>
<dbReference type="Proteomes" id="UP001268089">
    <property type="component" value="Unassembled WGS sequence"/>
</dbReference>
<dbReference type="PROSITE" id="PS50109">
    <property type="entry name" value="HIS_KIN"/>
    <property type="match status" value="1"/>
</dbReference>
<dbReference type="GO" id="GO:0016301">
    <property type="term" value="F:kinase activity"/>
    <property type="evidence" value="ECO:0007669"/>
    <property type="project" value="UniProtKB-KW"/>
</dbReference>
<dbReference type="Gene3D" id="1.10.287.130">
    <property type="match status" value="1"/>
</dbReference>
<dbReference type="CDD" id="cd00082">
    <property type="entry name" value="HisKA"/>
    <property type="match status" value="1"/>
</dbReference>
<dbReference type="InterPro" id="IPR036097">
    <property type="entry name" value="HisK_dim/P_sf"/>
</dbReference>
<name>A0ABU1ZRR3_9BURK</name>
<dbReference type="InterPro" id="IPR003661">
    <property type="entry name" value="HisK_dim/P_dom"/>
</dbReference>
<evidence type="ECO:0000313" key="7">
    <source>
        <dbReference type="Proteomes" id="UP001268089"/>
    </source>
</evidence>
<organism evidence="6 7">
    <name type="scientific">Rhodoferax saidenbachensis</name>
    <dbReference type="NCBI Taxonomy" id="1484693"/>
    <lineage>
        <taxon>Bacteria</taxon>
        <taxon>Pseudomonadati</taxon>
        <taxon>Pseudomonadota</taxon>
        <taxon>Betaproteobacteria</taxon>
        <taxon>Burkholderiales</taxon>
        <taxon>Comamonadaceae</taxon>
        <taxon>Rhodoferax</taxon>
    </lineage>
</organism>
<dbReference type="Pfam" id="PF00512">
    <property type="entry name" value="HisKA"/>
    <property type="match status" value="1"/>
</dbReference>
<dbReference type="Gene3D" id="3.30.565.10">
    <property type="entry name" value="Histidine kinase-like ATPase, C-terminal domain"/>
    <property type="match status" value="1"/>
</dbReference>
<proteinExistence type="predicted"/>
<dbReference type="PANTHER" id="PTHR42878:SF15">
    <property type="entry name" value="BACTERIOPHYTOCHROME"/>
    <property type="match status" value="1"/>
</dbReference>
<reference evidence="6 7" key="1">
    <citation type="submission" date="2023-07" db="EMBL/GenBank/DDBJ databases">
        <title>Sorghum-associated microbial communities from plants grown in Nebraska, USA.</title>
        <authorList>
            <person name="Schachtman D."/>
        </authorList>
    </citation>
    <scope>NUCLEOTIDE SEQUENCE [LARGE SCALE GENOMIC DNA]</scope>
    <source>
        <strain evidence="6 7">BE308</strain>
    </source>
</reference>
<evidence type="ECO:0000256" key="4">
    <source>
        <dbReference type="ARBA" id="ARBA00022777"/>
    </source>
</evidence>
<dbReference type="SMART" id="SM00387">
    <property type="entry name" value="HATPase_c"/>
    <property type="match status" value="1"/>
</dbReference>
<dbReference type="InterPro" id="IPR003594">
    <property type="entry name" value="HATPase_dom"/>
</dbReference>
<feature type="domain" description="Histidine kinase" evidence="5">
    <location>
        <begin position="28"/>
        <end position="246"/>
    </location>
</feature>
<comment type="catalytic activity">
    <reaction evidence="1">
        <text>ATP + protein L-histidine = ADP + protein N-phospho-L-histidine.</text>
        <dbReference type="EC" id="2.7.13.3"/>
    </reaction>
</comment>
<dbReference type="RefSeq" id="WP_310345067.1">
    <property type="nucleotide sequence ID" value="NZ_JAVDXO010000009.1"/>
</dbReference>
<dbReference type="SUPFAM" id="SSF47384">
    <property type="entry name" value="Homodimeric domain of signal transducing histidine kinase"/>
    <property type="match status" value="1"/>
</dbReference>
<evidence type="ECO:0000256" key="3">
    <source>
        <dbReference type="ARBA" id="ARBA00022679"/>
    </source>
</evidence>
<evidence type="ECO:0000256" key="1">
    <source>
        <dbReference type="ARBA" id="ARBA00000085"/>
    </source>
</evidence>
<dbReference type="PANTHER" id="PTHR42878">
    <property type="entry name" value="TWO-COMPONENT HISTIDINE KINASE"/>
    <property type="match status" value="1"/>
</dbReference>
<gene>
    <name evidence="6" type="ORF">J2X15_003477</name>
</gene>
<evidence type="ECO:0000313" key="6">
    <source>
        <dbReference type="EMBL" id="MDR7308168.1"/>
    </source>
</evidence>
<accession>A0ABU1ZRR3</accession>
<dbReference type="InterPro" id="IPR005467">
    <property type="entry name" value="His_kinase_dom"/>
</dbReference>
<keyword evidence="3" id="KW-0808">Transferase</keyword>
<dbReference type="SUPFAM" id="SSF55874">
    <property type="entry name" value="ATPase domain of HSP90 chaperone/DNA topoisomerase II/histidine kinase"/>
    <property type="match status" value="1"/>
</dbReference>
<dbReference type="InterPro" id="IPR036890">
    <property type="entry name" value="HATPase_C_sf"/>
</dbReference>
<dbReference type="EMBL" id="JAVDXO010000009">
    <property type="protein sequence ID" value="MDR7308168.1"/>
    <property type="molecule type" value="Genomic_DNA"/>
</dbReference>
<sequence>MSDPHARIAELEAELAAVRREMQDFAYAVSHDLRAPLRHIVSYAHLVQEDAGPQLDAEVQGFLATITDSAKHLGAMLDALLELSRVGTLPPAPGPVDLKAVLDDVVAALVHRGAPRQLALEIDLPEAMVVVDATLLRVVLGAVLDNAWKFTALLPEADARVWVRVQREASGPWALEVRDNGAGFAAPDADLALRMFGRLHGNKLFPGLGVGLALAAKAAQRMGAVLRIQAAVPAGCVVTLSFPSTQKSPDMPGLVA</sequence>
<protein>
    <recommendedName>
        <fullName evidence="2">histidine kinase</fullName>
        <ecNumber evidence="2">2.7.13.3</ecNumber>
    </recommendedName>
</protein>
<keyword evidence="7" id="KW-1185">Reference proteome</keyword>
<keyword evidence="4 6" id="KW-0418">Kinase</keyword>
<comment type="caution">
    <text evidence="6">The sequence shown here is derived from an EMBL/GenBank/DDBJ whole genome shotgun (WGS) entry which is preliminary data.</text>
</comment>
<dbReference type="Pfam" id="PF02518">
    <property type="entry name" value="HATPase_c"/>
    <property type="match status" value="1"/>
</dbReference>